<organism evidence="12 13">
    <name type="scientific">Quillaja saponaria</name>
    <name type="common">Soap bark tree</name>
    <dbReference type="NCBI Taxonomy" id="32244"/>
    <lineage>
        <taxon>Eukaryota</taxon>
        <taxon>Viridiplantae</taxon>
        <taxon>Streptophyta</taxon>
        <taxon>Embryophyta</taxon>
        <taxon>Tracheophyta</taxon>
        <taxon>Spermatophyta</taxon>
        <taxon>Magnoliopsida</taxon>
        <taxon>eudicotyledons</taxon>
        <taxon>Gunneridae</taxon>
        <taxon>Pentapetalae</taxon>
        <taxon>rosids</taxon>
        <taxon>fabids</taxon>
        <taxon>Fabales</taxon>
        <taxon>Quillajaceae</taxon>
        <taxon>Quillaja</taxon>
    </lineage>
</organism>
<evidence type="ECO:0000256" key="1">
    <source>
        <dbReference type="ARBA" id="ARBA00004123"/>
    </source>
</evidence>
<comment type="subunit">
    <text evidence="2">Homotrimer.</text>
</comment>
<dbReference type="PANTHER" id="PTHR10015">
    <property type="entry name" value="HEAT SHOCK TRANSCRIPTION FACTOR"/>
    <property type="match status" value="1"/>
</dbReference>
<dbReference type="AlphaFoldDB" id="A0AAD7P5R5"/>
<evidence type="ECO:0000256" key="8">
    <source>
        <dbReference type="ARBA" id="ARBA00023242"/>
    </source>
</evidence>
<feature type="domain" description="HSF-type DNA-binding" evidence="11">
    <location>
        <begin position="55"/>
        <end position="79"/>
    </location>
</feature>
<evidence type="ECO:0000313" key="12">
    <source>
        <dbReference type="EMBL" id="KAJ7942855.1"/>
    </source>
</evidence>
<comment type="caution">
    <text evidence="12">The sequence shown here is derived from an EMBL/GenBank/DDBJ whole genome shotgun (WGS) entry which is preliminary data.</text>
</comment>
<feature type="coiled-coil region" evidence="10">
    <location>
        <begin position="92"/>
        <end position="126"/>
    </location>
</feature>
<evidence type="ECO:0000259" key="11">
    <source>
        <dbReference type="PROSITE" id="PS00434"/>
    </source>
</evidence>
<dbReference type="SMART" id="SM00415">
    <property type="entry name" value="HSF"/>
    <property type="match status" value="1"/>
</dbReference>
<evidence type="ECO:0000256" key="6">
    <source>
        <dbReference type="ARBA" id="ARBA00023125"/>
    </source>
</evidence>
<keyword evidence="5 12" id="KW-0346">Stress response</keyword>
<evidence type="ECO:0000256" key="5">
    <source>
        <dbReference type="ARBA" id="ARBA00023016"/>
    </source>
</evidence>
<dbReference type="EMBL" id="JARAOO010000014">
    <property type="protein sequence ID" value="KAJ7942855.1"/>
    <property type="molecule type" value="Genomic_DNA"/>
</dbReference>
<dbReference type="InterPro" id="IPR036388">
    <property type="entry name" value="WH-like_DNA-bd_sf"/>
</dbReference>
<keyword evidence="4" id="KW-0805">Transcription regulation</keyword>
<gene>
    <name evidence="12" type="ORF">O6P43_032472</name>
</gene>
<evidence type="ECO:0000256" key="2">
    <source>
        <dbReference type="ARBA" id="ARBA00011233"/>
    </source>
</evidence>
<proteinExistence type="inferred from homology"/>
<dbReference type="Proteomes" id="UP001163823">
    <property type="component" value="Chromosome 14"/>
</dbReference>
<dbReference type="GO" id="GO:0034605">
    <property type="term" value="P:cellular response to heat"/>
    <property type="evidence" value="ECO:0007669"/>
    <property type="project" value="TreeGrafter"/>
</dbReference>
<protein>
    <submittedName>
        <fullName evidence="12">Heat shock transcription factor</fullName>
    </submittedName>
</protein>
<dbReference type="GO" id="GO:0005634">
    <property type="term" value="C:nucleus"/>
    <property type="evidence" value="ECO:0007669"/>
    <property type="project" value="UniProtKB-SubCell"/>
</dbReference>
<keyword evidence="6" id="KW-0238">DNA-binding</keyword>
<dbReference type="Pfam" id="PF00447">
    <property type="entry name" value="HSF_DNA-bind"/>
    <property type="match status" value="1"/>
</dbReference>
<dbReference type="PROSITE" id="PS00434">
    <property type="entry name" value="HSF_DOMAIN"/>
    <property type="match status" value="1"/>
</dbReference>
<dbReference type="InterPro" id="IPR036390">
    <property type="entry name" value="WH_DNA-bd_sf"/>
</dbReference>
<evidence type="ECO:0000256" key="7">
    <source>
        <dbReference type="ARBA" id="ARBA00023163"/>
    </source>
</evidence>
<dbReference type="PANTHER" id="PTHR10015:SF325">
    <property type="entry name" value="HEAT STRESS TRANSCRIPTION FACTOR A-8"/>
    <property type="match status" value="1"/>
</dbReference>
<dbReference type="KEGG" id="qsa:O6P43_032472"/>
<evidence type="ECO:0000256" key="10">
    <source>
        <dbReference type="SAM" id="Coils"/>
    </source>
</evidence>
<dbReference type="GO" id="GO:0006357">
    <property type="term" value="P:regulation of transcription by RNA polymerase II"/>
    <property type="evidence" value="ECO:0007669"/>
    <property type="project" value="TreeGrafter"/>
</dbReference>
<dbReference type="InterPro" id="IPR000232">
    <property type="entry name" value="HSF_DNA-bd"/>
</dbReference>
<evidence type="ECO:0000256" key="9">
    <source>
        <dbReference type="RuleBase" id="RU004020"/>
    </source>
</evidence>
<dbReference type="GO" id="GO:0003700">
    <property type="term" value="F:DNA-binding transcription factor activity"/>
    <property type="evidence" value="ECO:0007669"/>
    <property type="project" value="InterPro"/>
</dbReference>
<reference evidence="12" key="1">
    <citation type="journal article" date="2023" name="Science">
        <title>Elucidation of the pathway for biosynthesis of saponin adjuvants from the soapbark tree.</title>
        <authorList>
            <person name="Reed J."/>
            <person name="Orme A."/>
            <person name="El-Demerdash A."/>
            <person name="Owen C."/>
            <person name="Martin L.B.B."/>
            <person name="Misra R.C."/>
            <person name="Kikuchi S."/>
            <person name="Rejzek M."/>
            <person name="Martin A.C."/>
            <person name="Harkess A."/>
            <person name="Leebens-Mack J."/>
            <person name="Louveau T."/>
            <person name="Stephenson M.J."/>
            <person name="Osbourn A."/>
        </authorList>
    </citation>
    <scope>NUCLEOTIDE SEQUENCE</scope>
    <source>
        <strain evidence="12">S10</strain>
    </source>
</reference>
<keyword evidence="8" id="KW-0539">Nucleus</keyword>
<keyword evidence="3" id="KW-0597">Phosphoprotein</keyword>
<comment type="similarity">
    <text evidence="9">Belongs to the HSF family.</text>
</comment>
<dbReference type="FunFam" id="1.10.10.10:FF:000037">
    <property type="entry name" value="Heat stress transcription factor B-4"/>
    <property type="match status" value="1"/>
</dbReference>
<keyword evidence="10" id="KW-0175">Coiled coil</keyword>
<evidence type="ECO:0000256" key="4">
    <source>
        <dbReference type="ARBA" id="ARBA00023015"/>
    </source>
</evidence>
<keyword evidence="7" id="KW-0804">Transcription</keyword>
<name>A0AAD7P5R5_QUISA</name>
<dbReference type="SUPFAM" id="SSF46785">
    <property type="entry name" value="Winged helix' DNA-binding domain"/>
    <property type="match status" value="1"/>
</dbReference>
<sequence>MVRKSPSIGSSLLPPFLKKCYKMVDDEETNSIISWSQNSNSFVILDMAEFTLRLLPKYFKHNNLSSFIRQLNYYGFRKVDTDRWEYSNNGFIRGLMKEVKSLKADRKALTQELVKLSQQQESTENRLLLLSDRLQGMEKNQQQMLSFLVMAIQSPDILAQLFQPKERNWLLAEAGIIKEQGNPGDGPVFSDGVIVSDDFLKLLMDENLSPPDNHSPLILPDLPDDGTMEKLLLDCQSLLEK</sequence>
<evidence type="ECO:0000313" key="13">
    <source>
        <dbReference type="Proteomes" id="UP001163823"/>
    </source>
</evidence>
<keyword evidence="13" id="KW-1185">Reference proteome</keyword>
<dbReference type="GO" id="GO:0000978">
    <property type="term" value="F:RNA polymerase II cis-regulatory region sequence-specific DNA binding"/>
    <property type="evidence" value="ECO:0007669"/>
    <property type="project" value="TreeGrafter"/>
</dbReference>
<dbReference type="Gene3D" id="1.10.10.10">
    <property type="entry name" value="Winged helix-like DNA-binding domain superfamily/Winged helix DNA-binding domain"/>
    <property type="match status" value="1"/>
</dbReference>
<comment type="subcellular location">
    <subcellularLocation>
        <location evidence="1">Nucleus</location>
    </subcellularLocation>
</comment>
<accession>A0AAD7P5R5</accession>
<evidence type="ECO:0000256" key="3">
    <source>
        <dbReference type="ARBA" id="ARBA00022553"/>
    </source>
</evidence>
<dbReference type="PRINTS" id="PR00056">
    <property type="entry name" value="HSFDOMAIN"/>
</dbReference>